<dbReference type="InParanoid" id="Q2FQK6"/>
<dbReference type="RefSeq" id="WP_011447975.1">
    <property type="nucleotide sequence ID" value="NC_007796.1"/>
</dbReference>
<name>Q2FQK6_METHJ</name>
<dbReference type="Proteomes" id="UP000001941">
    <property type="component" value="Chromosome"/>
</dbReference>
<accession>Q2FQK6</accession>
<feature type="region of interest" description="Disordered" evidence="1">
    <location>
        <begin position="239"/>
        <end position="264"/>
    </location>
</feature>
<evidence type="ECO:0000313" key="2">
    <source>
        <dbReference type="EMBL" id="ABD40696.1"/>
    </source>
</evidence>
<keyword evidence="3" id="KW-1185">Reference proteome</keyword>
<dbReference type="GeneID" id="3923068"/>
<dbReference type="STRING" id="323259.Mhun_0946"/>
<evidence type="ECO:0000313" key="3">
    <source>
        <dbReference type="Proteomes" id="UP000001941"/>
    </source>
</evidence>
<dbReference type="KEGG" id="mhu:Mhun_0946"/>
<feature type="compositionally biased region" description="Low complexity" evidence="1">
    <location>
        <begin position="202"/>
        <end position="213"/>
    </location>
</feature>
<dbReference type="EnsemblBacteria" id="ABD40696">
    <property type="protein sequence ID" value="ABD40696"/>
    <property type="gene ID" value="Mhun_0946"/>
</dbReference>
<dbReference type="HOGENOM" id="CLU_598016_0_0_2"/>
<feature type="region of interest" description="Disordered" evidence="1">
    <location>
        <begin position="160"/>
        <end position="213"/>
    </location>
</feature>
<gene>
    <name evidence="2" type="ordered locus">Mhun_0946</name>
</gene>
<dbReference type="OrthoDB" id="117746at2157"/>
<organism evidence="2 3">
    <name type="scientific">Methanospirillum hungatei JF-1 (strain ATCC 27890 / DSM 864 / NBRC 100397 / JF-1)</name>
    <dbReference type="NCBI Taxonomy" id="323259"/>
    <lineage>
        <taxon>Archaea</taxon>
        <taxon>Methanobacteriati</taxon>
        <taxon>Methanobacteriota</taxon>
        <taxon>Stenosarchaea group</taxon>
        <taxon>Methanomicrobia</taxon>
        <taxon>Methanomicrobiales</taxon>
        <taxon>Methanospirillaceae</taxon>
        <taxon>Methanospirillum</taxon>
    </lineage>
</organism>
<feature type="region of interest" description="Disordered" evidence="1">
    <location>
        <begin position="62"/>
        <end position="98"/>
    </location>
</feature>
<feature type="compositionally biased region" description="Polar residues" evidence="1">
    <location>
        <begin position="251"/>
        <end position="264"/>
    </location>
</feature>
<dbReference type="EMBL" id="CP000254">
    <property type="protein sequence ID" value="ABD40696.1"/>
    <property type="molecule type" value="Genomic_DNA"/>
</dbReference>
<evidence type="ECO:0000256" key="1">
    <source>
        <dbReference type="SAM" id="MobiDB-lite"/>
    </source>
</evidence>
<feature type="compositionally biased region" description="Low complexity" evidence="1">
    <location>
        <begin position="161"/>
        <end position="191"/>
    </location>
</feature>
<proteinExistence type="predicted"/>
<reference evidence="3" key="1">
    <citation type="journal article" date="2016" name="Stand. Genomic Sci.">
        <title>Complete genome sequence of Methanospirillum hungatei type strain JF1.</title>
        <authorList>
            <person name="Gunsalus R.P."/>
            <person name="Cook L.E."/>
            <person name="Crable B."/>
            <person name="Rohlin L."/>
            <person name="McDonald E."/>
            <person name="Mouttaki H."/>
            <person name="Sieber J.R."/>
            <person name="Poweleit N."/>
            <person name="Zhou H."/>
            <person name="Lapidus A.L."/>
            <person name="Daligault H.E."/>
            <person name="Land M."/>
            <person name="Gilna P."/>
            <person name="Ivanova N."/>
            <person name="Kyrpides N."/>
            <person name="Culley D.E."/>
            <person name="McInerney M.J."/>
        </authorList>
    </citation>
    <scope>NUCLEOTIDE SEQUENCE [LARGE SCALE GENOMIC DNA]</scope>
    <source>
        <strain evidence="3">ATCC 27890 / DSM 864 / NBRC 100397 / JF-1</strain>
    </source>
</reference>
<sequence>MKKIRFIQILGVIFCILLITVGFCAAFSMSSGVSSTSSSGGFSSSSSSSNLGFSTSTLVMTGGTPSKPATSPTPAGGPGTIPPNEVIPPQWQPGTRSGTFFDPVTQTSWFFDNVLQKFYTPTYGWFLVTQFTKEGKVYAQFYYDPKSGVFREMKSGATIMSTAGTSQPSGSTGQQGQQAGPSQPSGQTPSPYTGASPIVAATTPSSGTPSSNTHPCRIVCTSCTSGFCDDCNQNGVCDDTESSGKPVITASKPQTQTGGVSEEPQQPIQINLPVTPGVTPGISAEGGLSEDPQSTIYYMVALPLSGVRPIVACDPFQECEYCLDIDDDGACTLLDYAIIQCKEKWGLDYMGSRDNICDTDILLIMDCSEPSGCTVAEFCRDADGDGFCDEESEPEDLL</sequence>
<protein>
    <submittedName>
        <fullName evidence="2">Uncharacterized protein</fullName>
    </submittedName>
</protein>
<dbReference type="AlphaFoldDB" id="Q2FQK6"/>
<feature type="compositionally biased region" description="Low complexity" evidence="1">
    <location>
        <begin position="62"/>
        <end position="74"/>
    </location>
</feature>